<dbReference type="EMBL" id="JBHSUA010000009">
    <property type="protein sequence ID" value="MFC6396276.1"/>
    <property type="molecule type" value="Genomic_DNA"/>
</dbReference>
<evidence type="ECO:0000256" key="1">
    <source>
        <dbReference type="SAM" id="MobiDB-lite"/>
    </source>
</evidence>
<feature type="transmembrane region" description="Helical" evidence="2">
    <location>
        <begin position="71"/>
        <end position="92"/>
    </location>
</feature>
<protein>
    <submittedName>
        <fullName evidence="3">Uncharacterized protein</fullName>
    </submittedName>
</protein>
<keyword evidence="2" id="KW-1133">Transmembrane helix</keyword>
<evidence type="ECO:0000313" key="4">
    <source>
        <dbReference type="Proteomes" id="UP001596266"/>
    </source>
</evidence>
<keyword evidence="2" id="KW-0812">Transmembrane</keyword>
<sequence>MPRPSDHPDDRPARVVRAGEVPLPGAAEQTRIAGKAVPTPMPVKEQHEPLRERYQAPGADAVPARTPRRGLAAAVAGAIALGVVTGWGLHWWDGRTPAAEATIAASNPSGARADRLVRGYLEALASGDTAAALAAGPAPTRGTTDLLEPEIFAAAREIAPVTEVRVANQSGTTTLVPASYRMGTKVVRADFQVRRDDAGAWQLVRTTRTVRLVGTTGRVPLLVNGQRLTPGSTIELLPGAYRLTTGLPFVDYAGDTIDVLDLGDGSVEDHQVSPRVTTTGQERVRRAVREALAGCTSQHSMAPEGCPYAFTASGSSAAPIKSSITVTMDEGDLSRATAVLDRDEPHVAVLSFTPTFRMTARYSDGSSTVSQPRTEQVQARIPITGRTGDPMPIAWLGR</sequence>
<proteinExistence type="predicted"/>
<keyword evidence="4" id="KW-1185">Reference proteome</keyword>
<comment type="caution">
    <text evidence="3">The sequence shown here is derived from an EMBL/GenBank/DDBJ whole genome shotgun (WGS) entry which is preliminary data.</text>
</comment>
<dbReference type="Proteomes" id="UP001596266">
    <property type="component" value="Unassembled WGS sequence"/>
</dbReference>
<feature type="region of interest" description="Disordered" evidence="1">
    <location>
        <begin position="1"/>
        <end position="41"/>
    </location>
</feature>
<reference evidence="4" key="1">
    <citation type="journal article" date="2019" name="Int. J. Syst. Evol. Microbiol.">
        <title>The Global Catalogue of Microorganisms (GCM) 10K type strain sequencing project: providing services to taxonomists for standard genome sequencing and annotation.</title>
        <authorList>
            <consortium name="The Broad Institute Genomics Platform"/>
            <consortium name="The Broad Institute Genome Sequencing Center for Infectious Disease"/>
            <person name="Wu L."/>
            <person name="Ma J."/>
        </authorList>
    </citation>
    <scope>NUCLEOTIDE SEQUENCE [LARGE SCALE GENOMIC DNA]</scope>
    <source>
        <strain evidence="4">CGMCC 1.15277</strain>
    </source>
</reference>
<evidence type="ECO:0000313" key="3">
    <source>
        <dbReference type="EMBL" id="MFC6396276.1"/>
    </source>
</evidence>
<gene>
    <name evidence="3" type="ORF">ACFP57_04635</name>
</gene>
<accession>A0ABW1WZF4</accession>
<dbReference type="RefSeq" id="WP_343885089.1">
    <property type="nucleotide sequence ID" value="NZ_BAAAKI010000004.1"/>
</dbReference>
<evidence type="ECO:0000256" key="2">
    <source>
        <dbReference type="SAM" id="Phobius"/>
    </source>
</evidence>
<organism evidence="3 4">
    <name type="scientific">Luteococcus sanguinis</name>
    <dbReference type="NCBI Taxonomy" id="174038"/>
    <lineage>
        <taxon>Bacteria</taxon>
        <taxon>Bacillati</taxon>
        <taxon>Actinomycetota</taxon>
        <taxon>Actinomycetes</taxon>
        <taxon>Propionibacteriales</taxon>
        <taxon>Propionibacteriaceae</taxon>
        <taxon>Luteococcus</taxon>
    </lineage>
</organism>
<name>A0ABW1WZF4_9ACTN</name>
<keyword evidence="2" id="KW-0472">Membrane</keyword>
<feature type="compositionally biased region" description="Basic and acidic residues" evidence="1">
    <location>
        <begin position="1"/>
        <end position="13"/>
    </location>
</feature>